<gene>
    <name evidence="2" type="ORF">A2Y62_20185</name>
</gene>
<dbReference type="InterPro" id="IPR046738">
    <property type="entry name" value="DUF6788"/>
</dbReference>
<sequence length="99" mass="11527">MINEIKKKIAKIDYIAIGTLLESYRLCGKANCLCKTSIKNHAHGPYYILTRKYKGKTITKSLNPQQAKLFKKALKNMKILNQLLEEWKLASFTYIYQIE</sequence>
<accession>A0A1F5VFD0</accession>
<name>A0A1F5VFD0_9BACT</name>
<evidence type="ECO:0000313" key="3">
    <source>
        <dbReference type="Proteomes" id="UP000178943"/>
    </source>
</evidence>
<comment type="caution">
    <text evidence="2">The sequence shown here is derived from an EMBL/GenBank/DDBJ whole genome shotgun (WGS) entry which is preliminary data.</text>
</comment>
<proteinExistence type="predicted"/>
<dbReference type="Proteomes" id="UP000178943">
    <property type="component" value="Unassembled WGS sequence"/>
</dbReference>
<evidence type="ECO:0000313" key="2">
    <source>
        <dbReference type="EMBL" id="OGF62157.1"/>
    </source>
</evidence>
<reference evidence="2 3" key="1">
    <citation type="journal article" date="2016" name="Nat. Commun.">
        <title>Thousands of microbial genomes shed light on interconnected biogeochemical processes in an aquifer system.</title>
        <authorList>
            <person name="Anantharaman K."/>
            <person name="Brown C.T."/>
            <person name="Hug L.A."/>
            <person name="Sharon I."/>
            <person name="Castelle C.J."/>
            <person name="Probst A.J."/>
            <person name="Thomas B.C."/>
            <person name="Singh A."/>
            <person name="Wilkins M.J."/>
            <person name="Karaoz U."/>
            <person name="Brodie E.L."/>
            <person name="Williams K.H."/>
            <person name="Hubbard S.S."/>
            <person name="Banfield J.F."/>
        </authorList>
    </citation>
    <scope>NUCLEOTIDE SEQUENCE [LARGE SCALE GENOMIC DNA]</scope>
</reference>
<dbReference type="AlphaFoldDB" id="A0A1F5VFD0"/>
<organism evidence="2 3">
    <name type="scientific">Candidatus Fischerbacteria bacterium RBG_13_37_8</name>
    <dbReference type="NCBI Taxonomy" id="1817863"/>
    <lineage>
        <taxon>Bacteria</taxon>
        <taxon>Candidatus Fischeribacteriota</taxon>
    </lineage>
</organism>
<dbReference type="EMBL" id="MFGW01000184">
    <property type="protein sequence ID" value="OGF62157.1"/>
    <property type="molecule type" value="Genomic_DNA"/>
</dbReference>
<dbReference type="Pfam" id="PF20586">
    <property type="entry name" value="DUF6788"/>
    <property type="match status" value="1"/>
</dbReference>
<protein>
    <recommendedName>
        <fullName evidence="1">DUF6788 domain-containing protein</fullName>
    </recommendedName>
</protein>
<feature type="domain" description="DUF6788" evidence="1">
    <location>
        <begin position="2"/>
        <end position="68"/>
    </location>
</feature>
<evidence type="ECO:0000259" key="1">
    <source>
        <dbReference type="Pfam" id="PF20586"/>
    </source>
</evidence>